<accession>A0A399FCN2</accession>
<sequence>MSLTVGQNSYVSLEEANTYLAARLGAEAWAAAAEAQREAALITAARAIDRLPIIGRPVMPNQPMQFPRIWPPSMFIRRRRNDPFYDPEFPPDPLLYSATLQTGIPQDVKRAQCEEALALLNLSDGDRTRQRLQAQGVTMFRLGRLEESYGKTRRGPNALNSLEARDLLRPFVATSVLIV</sequence>
<gene>
    <name evidence="2" type="ORF">Mgrana_00079</name>
</gene>
<name>A0A399FCN2_9DEIN</name>
<dbReference type="InterPro" id="IPR046787">
    <property type="entry name" value="DnaT_2"/>
</dbReference>
<reference evidence="2 3" key="1">
    <citation type="submission" date="2018-08" db="EMBL/GenBank/DDBJ databases">
        <title>Meiothermus granaticius genome AF-68 sequencing project.</title>
        <authorList>
            <person name="Da Costa M.S."/>
            <person name="Albuquerque L."/>
            <person name="Raposo P."/>
            <person name="Froufe H.J.C."/>
            <person name="Barroso C.S."/>
            <person name="Egas C."/>
        </authorList>
    </citation>
    <scope>NUCLEOTIDE SEQUENCE [LARGE SCALE GENOMIC DNA]</scope>
    <source>
        <strain evidence="2 3">AF-68</strain>
    </source>
</reference>
<dbReference type="Pfam" id="PF20557">
    <property type="entry name" value="DnaT_2"/>
    <property type="match status" value="1"/>
</dbReference>
<dbReference type="AlphaFoldDB" id="A0A399FCN2"/>
<evidence type="ECO:0000259" key="1">
    <source>
        <dbReference type="Pfam" id="PF20557"/>
    </source>
</evidence>
<comment type="caution">
    <text evidence="2">The sequence shown here is derived from an EMBL/GenBank/DDBJ whole genome shotgun (WGS) entry which is preliminary data.</text>
</comment>
<evidence type="ECO:0000313" key="2">
    <source>
        <dbReference type="EMBL" id="RIH93993.1"/>
    </source>
</evidence>
<evidence type="ECO:0000313" key="3">
    <source>
        <dbReference type="Proteomes" id="UP000266178"/>
    </source>
</evidence>
<organism evidence="2 3">
    <name type="scientific">Meiothermus granaticius NBRC 107808</name>
    <dbReference type="NCBI Taxonomy" id="1227551"/>
    <lineage>
        <taxon>Bacteria</taxon>
        <taxon>Thermotogati</taxon>
        <taxon>Deinococcota</taxon>
        <taxon>Deinococci</taxon>
        <taxon>Thermales</taxon>
        <taxon>Thermaceae</taxon>
        <taxon>Meiothermus</taxon>
    </lineage>
</organism>
<dbReference type="EMBL" id="QWLB01000001">
    <property type="protein sequence ID" value="RIH93993.1"/>
    <property type="molecule type" value="Genomic_DNA"/>
</dbReference>
<keyword evidence="3" id="KW-1185">Reference proteome</keyword>
<proteinExistence type="predicted"/>
<dbReference type="Proteomes" id="UP000266178">
    <property type="component" value="Unassembled WGS sequence"/>
</dbReference>
<dbReference type="RefSeq" id="WP_119355622.1">
    <property type="nucleotide sequence ID" value="NZ_BJXM01000022.1"/>
</dbReference>
<protein>
    <recommendedName>
        <fullName evidence="1">Putative DnaT-like domain-containing protein</fullName>
    </recommendedName>
</protein>
<feature type="domain" description="Putative DnaT-like" evidence="1">
    <location>
        <begin position="5"/>
        <end position="68"/>
    </location>
</feature>